<evidence type="ECO:0000259" key="11">
    <source>
        <dbReference type="PROSITE" id="PS50059"/>
    </source>
</evidence>
<dbReference type="Gene3D" id="2.40.10.330">
    <property type="match status" value="1"/>
</dbReference>
<comment type="function">
    <text evidence="8">Also involved in hydrogenase metallocenter assembly, probably by participating in the nickel insertion step. This function in hydrogenase biosynthesis requires chaperone activity and the presence of the metal-binding domain, but not PPIase activity.</text>
</comment>
<evidence type="ECO:0000256" key="9">
    <source>
        <dbReference type="PROSITE-ProRule" id="PRU00277"/>
    </source>
</evidence>
<evidence type="ECO:0000256" key="6">
    <source>
        <dbReference type="ARBA" id="ARBA00023186"/>
    </source>
</evidence>
<dbReference type="InterPro" id="IPR001179">
    <property type="entry name" value="PPIase_FKBP_dom"/>
</dbReference>
<dbReference type="Pfam" id="PF00254">
    <property type="entry name" value="FKBP_C"/>
    <property type="match status" value="1"/>
</dbReference>
<dbReference type="InterPro" id="IPR046357">
    <property type="entry name" value="PPIase_dom_sf"/>
</dbReference>
<keyword evidence="4" id="KW-0963">Cytoplasm</keyword>
<dbReference type="PANTHER" id="PTHR47861">
    <property type="entry name" value="FKBP-TYPE PEPTIDYL-PROLYL CIS-TRANS ISOMERASE SLYD"/>
    <property type="match status" value="1"/>
</dbReference>
<feature type="domain" description="PPIase FKBP-type" evidence="11">
    <location>
        <begin position="6"/>
        <end position="73"/>
    </location>
</feature>
<comment type="catalytic activity">
    <reaction evidence="1 9 10">
        <text>[protein]-peptidylproline (omega=180) = [protein]-peptidylproline (omega=0)</text>
        <dbReference type="Rhea" id="RHEA:16237"/>
        <dbReference type="Rhea" id="RHEA-COMP:10747"/>
        <dbReference type="Rhea" id="RHEA-COMP:10748"/>
        <dbReference type="ChEBI" id="CHEBI:83833"/>
        <dbReference type="ChEBI" id="CHEBI:83834"/>
        <dbReference type="EC" id="5.2.1.8"/>
    </reaction>
</comment>
<dbReference type="RefSeq" id="WP_207154517.1">
    <property type="nucleotide sequence ID" value="NZ_AP024484.1"/>
</dbReference>
<accession>A0ABM7NV43</accession>
<protein>
    <recommendedName>
        <fullName evidence="10">Peptidyl-prolyl cis-trans isomerase</fullName>
        <ecNumber evidence="10">5.2.1.8</ecNumber>
    </recommendedName>
</protein>
<evidence type="ECO:0000256" key="5">
    <source>
        <dbReference type="ARBA" id="ARBA00023110"/>
    </source>
</evidence>
<evidence type="ECO:0000256" key="8">
    <source>
        <dbReference type="ARBA" id="ARBA00037071"/>
    </source>
</evidence>
<keyword evidence="6" id="KW-0143">Chaperone</keyword>
<dbReference type="Proteomes" id="UP001319045">
    <property type="component" value="Chromosome"/>
</dbReference>
<evidence type="ECO:0000256" key="2">
    <source>
        <dbReference type="ARBA" id="ARBA00004496"/>
    </source>
</evidence>
<organism evidence="12 13">
    <name type="scientific">Prevotella herbatica</name>
    <dbReference type="NCBI Taxonomy" id="2801997"/>
    <lineage>
        <taxon>Bacteria</taxon>
        <taxon>Pseudomonadati</taxon>
        <taxon>Bacteroidota</taxon>
        <taxon>Bacteroidia</taxon>
        <taxon>Bacteroidales</taxon>
        <taxon>Prevotellaceae</taxon>
        <taxon>Prevotella</taxon>
    </lineage>
</organism>
<evidence type="ECO:0000256" key="3">
    <source>
        <dbReference type="ARBA" id="ARBA00006577"/>
    </source>
</evidence>
<dbReference type="EC" id="5.2.1.8" evidence="10"/>
<sequence length="196" mass="21539">MDNNQNKYIAVSYMLYDVTDGKQELIEQTSEDRPFDFLSGFGFTLPAFEEAVVNLKSGEDFELMLTPDQAYGEHIEEHVLDLDKQIFSINGKFDSEHIVVDAVVPLQNEDGNRFNGHILEITDDKVKVDLNHPLAGKALKFVGSIKENRDATNDEIGQYMNMVNGNDGCGGCNGCEGDCEGGCGDDKKDGGCCGCH</sequence>
<proteinExistence type="inferred from homology"/>
<evidence type="ECO:0000256" key="4">
    <source>
        <dbReference type="ARBA" id="ARBA00022490"/>
    </source>
</evidence>
<dbReference type="PROSITE" id="PS50059">
    <property type="entry name" value="FKBP_PPIASE"/>
    <property type="match status" value="1"/>
</dbReference>
<evidence type="ECO:0000256" key="1">
    <source>
        <dbReference type="ARBA" id="ARBA00000971"/>
    </source>
</evidence>
<comment type="similarity">
    <text evidence="3 10">Belongs to the FKBP-type PPIase family.</text>
</comment>
<dbReference type="PANTHER" id="PTHR47861:SF3">
    <property type="entry name" value="FKBP-TYPE PEPTIDYL-PROLYL CIS-TRANS ISOMERASE SLYD"/>
    <property type="match status" value="1"/>
</dbReference>
<evidence type="ECO:0000313" key="13">
    <source>
        <dbReference type="Proteomes" id="UP001319045"/>
    </source>
</evidence>
<comment type="subcellular location">
    <subcellularLocation>
        <location evidence="2">Cytoplasm</location>
    </subcellularLocation>
</comment>
<evidence type="ECO:0000313" key="12">
    <source>
        <dbReference type="EMBL" id="BCS84335.1"/>
    </source>
</evidence>
<dbReference type="SUPFAM" id="SSF54534">
    <property type="entry name" value="FKBP-like"/>
    <property type="match status" value="1"/>
</dbReference>
<dbReference type="EMBL" id="AP024484">
    <property type="protein sequence ID" value="BCS84335.1"/>
    <property type="molecule type" value="Genomic_DNA"/>
</dbReference>
<keyword evidence="5 9" id="KW-0697">Rotamase</keyword>
<dbReference type="InterPro" id="IPR048261">
    <property type="entry name" value="SlpA/SlyD-like_ins_sf"/>
</dbReference>
<keyword evidence="13" id="KW-1185">Reference proteome</keyword>
<keyword evidence="7 9" id="KW-0413">Isomerase</keyword>
<reference evidence="12 13" key="1">
    <citation type="journal article" date="2022" name="Int. J. Syst. Evol. Microbiol.">
        <title>Prevotella herbatica sp. nov., a plant polysaccharide-decomposing anaerobic bacterium isolated from a methanogenic reactor.</title>
        <authorList>
            <person name="Uek A."/>
            <person name="Tonouchi A."/>
            <person name="Kaku N."/>
            <person name="Ueki K."/>
        </authorList>
    </citation>
    <scope>NUCLEOTIDE SEQUENCE [LARGE SCALE GENOMIC DNA]</scope>
    <source>
        <strain evidence="12 13">WR041</strain>
    </source>
</reference>
<evidence type="ECO:0000256" key="10">
    <source>
        <dbReference type="RuleBase" id="RU003915"/>
    </source>
</evidence>
<name>A0ABM7NV43_9BACT</name>
<dbReference type="Gene3D" id="3.10.50.40">
    <property type="match status" value="1"/>
</dbReference>
<gene>
    <name evidence="12" type="ORF">prwr041_02280</name>
</gene>
<evidence type="ECO:0000256" key="7">
    <source>
        <dbReference type="ARBA" id="ARBA00023235"/>
    </source>
</evidence>
<dbReference type="GO" id="GO:0016853">
    <property type="term" value="F:isomerase activity"/>
    <property type="evidence" value="ECO:0007669"/>
    <property type="project" value="UniProtKB-KW"/>
</dbReference>